<sequence length="91" mass="10082">MQVKQSRYPIVISLPICHYDDTESAKAARRQLKETIYSVLFDMNVPAVCAIDQVTLTLFAARRTSGIVVNIGFHATSVVPVFQGKVMGRLV</sequence>
<accession>A0AAP0P7L0</accession>
<dbReference type="Gene3D" id="3.30.420.40">
    <property type="match status" value="1"/>
</dbReference>
<gene>
    <name evidence="1" type="ORF">Scep_013635</name>
</gene>
<organism evidence="1 2">
    <name type="scientific">Stephania cephalantha</name>
    <dbReference type="NCBI Taxonomy" id="152367"/>
    <lineage>
        <taxon>Eukaryota</taxon>
        <taxon>Viridiplantae</taxon>
        <taxon>Streptophyta</taxon>
        <taxon>Embryophyta</taxon>
        <taxon>Tracheophyta</taxon>
        <taxon>Spermatophyta</taxon>
        <taxon>Magnoliopsida</taxon>
        <taxon>Ranunculales</taxon>
        <taxon>Menispermaceae</taxon>
        <taxon>Menispermoideae</taxon>
        <taxon>Cissampelideae</taxon>
        <taxon>Stephania</taxon>
    </lineage>
</organism>
<reference evidence="1 2" key="1">
    <citation type="submission" date="2024-01" db="EMBL/GenBank/DDBJ databases">
        <title>Genome assemblies of Stephania.</title>
        <authorList>
            <person name="Yang L."/>
        </authorList>
    </citation>
    <scope>NUCLEOTIDE SEQUENCE [LARGE SCALE GENOMIC DNA]</scope>
    <source>
        <strain evidence="1">JXDWG</strain>
        <tissue evidence="1">Leaf</tissue>
    </source>
</reference>
<comment type="caution">
    <text evidence="1">The sequence shown here is derived from an EMBL/GenBank/DDBJ whole genome shotgun (WGS) entry which is preliminary data.</text>
</comment>
<dbReference type="EMBL" id="JBBNAG010000005">
    <property type="protein sequence ID" value="KAK9134107.1"/>
    <property type="molecule type" value="Genomic_DNA"/>
</dbReference>
<protein>
    <recommendedName>
        <fullName evidence="3">Actin-related protein 8</fullName>
    </recommendedName>
</protein>
<name>A0AAP0P7L0_9MAGN</name>
<dbReference type="PANTHER" id="PTHR11937">
    <property type="entry name" value="ACTIN"/>
    <property type="match status" value="1"/>
</dbReference>
<evidence type="ECO:0000313" key="1">
    <source>
        <dbReference type="EMBL" id="KAK9134107.1"/>
    </source>
</evidence>
<dbReference type="Pfam" id="PF00022">
    <property type="entry name" value="Actin"/>
    <property type="match status" value="1"/>
</dbReference>
<dbReference type="Proteomes" id="UP001419268">
    <property type="component" value="Unassembled WGS sequence"/>
</dbReference>
<keyword evidence="2" id="KW-1185">Reference proteome</keyword>
<dbReference type="InterPro" id="IPR043129">
    <property type="entry name" value="ATPase_NBD"/>
</dbReference>
<proteinExistence type="predicted"/>
<evidence type="ECO:0000313" key="2">
    <source>
        <dbReference type="Proteomes" id="UP001419268"/>
    </source>
</evidence>
<dbReference type="AlphaFoldDB" id="A0AAP0P7L0"/>
<dbReference type="SUPFAM" id="SSF53067">
    <property type="entry name" value="Actin-like ATPase domain"/>
    <property type="match status" value="1"/>
</dbReference>
<evidence type="ECO:0008006" key="3">
    <source>
        <dbReference type="Google" id="ProtNLM"/>
    </source>
</evidence>
<dbReference type="InterPro" id="IPR004000">
    <property type="entry name" value="Actin"/>
</dbReference>